<dbReference type="EC" id="2.7.7.65" evidence="1"/>
<dbReference type="RefSeq" id="WP_068489387.1">
    <property type="nucleotide sequence ID" value="NZ_LWQT01000020.1"/>
</dbReference>
<reference evidence="4 5" key="1">
    <citation type="submission" date="2016-04" db="EMBL/GenBank/DDBJ databases">
        <title>Draft genome sequence of freshwater magnetotactic bacteria Magnetospirillum marisnigri SP-1 and Magnetospirillum moscoviense BB-1.</title>
        <authorList>
            <person name="Koziaeva V."/>
            <person name="Dziuba M.V."/>
            <person name="Ivanov T.M."/>
            <person name="Kuznetsov B."/>
            <person name="Grouzdev D.S."/>
        </authorList>
    </citation>
    <scope>NUCLEOTIDE SEQUENCE [LARGE SCALE GENOMIC DNA]</scope>
    <source>
        <strain evidence="4 5">SP-1</strain>
    </source>
</reference>
<dbReference type="Pfam" id="PF00990">
    <property type="entry name" value="GGDEF"/>
    <property type="match status" value="1"/>
</dbReference>
<dbReference type="PANTHER" id="PTHR45138">
    <property type="entry name" value="REGULATORY COMPONENTS OF SENSORY TRANSDUCTION SYSTEM"/>
    <property type="match status" value="1"/>
</dbReference>
<dbReference type="PROSITE" id="PS50887">
    <property type="entry name" value="GGDEF"/>
    <property type="match status" value="1"/>
</dbReference>
<dbReference type="EMBL" id="LWQT01000020">
    <property type="protein sequence ID" value="OAN55202.1"/>
    <property type="molecule type" value="Genomic_DNA"/>
</dbReference>
<dbReference type="SUPFAM" id="SSF55073">
    <property type="entry name" value="Nucleotide cyclase"/>
    <property type="match status" value="1"/>
</dbReference>
<dbReference type="GO" id="GO:0005886">
    <property type="term" value="C:plasma membrane"/>
    <property type="evidence" value="ECO:0007669"/>
    <property type="project" value="TreeGrafter"/>
</dbReference>
<gene>
    <name evidence="4" type="ORF">A6A04_11085</name>
</gene>
<dbReference type="AlphaFoldDB" id="A0A178MWJ1"/>
<dbReference type="PANTHER" id="PTHR45138:SF9">
    <property type="entry name" value="DIGUANYLATE CYCLASE DGCM-RELATED"/>
    <property type="match status" value="1"/>
</dbReference>
<dbReference type="SMART" id="SM00267">
    <property type="entry name" value="GGDEF"/>
    <property type="match status" value="1"/>
</dbReference>
<accession>A0A178MWJ1</accession>
<dbReference type="GO" id="GO:1902201">
    <property type="term" value="P:negative regulation of bacterial-type flagellum-dependent cell motility"/>
    <property type="evidence" value="ECO:0007669"/>
    <property type="project" value="TreeGrafter"/>
</dbReference>
<evidence type="ECO:0000256" key="1">
    <source>
        <dbReference type="ARBA" id="ARBA00012528"/>
    </source>
</evidence>
<evidence type="ECO:0000259" key="3">
    <source>
        <dbReference type="PROSITE" id="PS50887"/>
    </source>
</evidence>
<dbReference type="CDD" id="cd01949">
    <property type="entry name" value="GGDEF"/>
    <property type="match status" value="1"/>
</dbReference>
<evidence type="ECO:0000256" key="2">
    <source>
        <dbReference type="ARBA" id="ARBA00034247"/>
    </source>
</evidence>
<keyword evidence="5" id="KW-1185">Reference proteome</keyword>
<comment type="caution">
    <text evidence="4">The sequence shown here is derived from an EMBL/GenBank/DDBJ whole genome shotgun (WGS) entry which is preliminary data.</text>
</comment>
<evidence type="ECO:0000313" key="5">
    <source>
        <dbReference type="Proteomes" id="UP000078428"/>
    </source>
</evidence>
<feature type="domain" description="GGDEF" evidence="3">
    <location>
        <begin position="225"/>
        <end position="367"/>
    </location>
</feature>
<dbReference type="GO" id="GO:0043709">
    <property type="term" value="P:cell adhesion involved in single-species biofilm formation"/>
    <property type="evidence" value="ECO:0007669"/>
    <property type="project" value="TreeGrafter"/>
</dbReference>
<name>A0A178MWJ1_9PROT</name>
<evidence type="ECO:0000313" key="4">
    <source>
        <dbReference type="EMBL" id="OAN55202.1"/>
    </source>
</evidence>
<proteinExistence type="predicted"/>
<dbReference type="Proteomes" id="UP000078428">
    <property type="component" value="Unassembled WGS sequence"/>
</dbReference>
<dbReference type="InterPro" id="IPR000160">
    <property type="entry name" value="GGDEF_dom"/>
</dbReference>
<dbReference type="InterPro" id="IPR043128">
    <property type="entry name" value="Rev_trsase/Diguanyl_cyclase"/>
</dbReference>
<dbReference type="STRING" id="1285242.A6A04_11085"/>
<dbReference type="Gene3D" id="3.30.70.270">
    <property type="match status" value="1"/>
</dbReference>
<protein>
    <recommendedName>
        <fullName evidence="1">diguanylate cyclase</fullName>
        <ecNumber evidence="1">2.7.7.65</ecNumber>
    </recommendedName>
</protein>
<dbReference type="InterPro" id="IPR050469">
    <property type="entry name" value="Diguanylate_Cyclase"/>
</dbReference>
<sequence>MRDLVRKAMDARLLDLLGLWRAARDKDAVMDAATLFADHADHLLVIQAEAAGNRYTHYGSAFARHFGADLTGCVIDVLPTDVLPPERRGMLEFEYTFARGADRPIWRSYTAQFDGDVTETWQRLVLPVGENRLAVGAYPVEGMGANGDDGATLLRLVIDRVPVVLDDDGGIADLALSLRAFCDTRLQMAELEVLATRDALTGVANPRHFHHLAGLELEHARRMGRSFSLLALDIDHFKRINDTWGHAAGDEALRAFVGSCVQALREYDILGRIGGEEFAVALPNTGLDGAKVIAERLRRLVEEMVVRPARGEIFDMTVSVGVASHSFGHSPNPEGGVMDVPELLRRADKALYRAKDSGRNRVMTAEG</sequence>
<dbReference type="OrthoDB" id="9812260at2"/>
<dbReference type="NCBIfam" id="TIGR00254">
    <property type="entry name" value="GGDEF"/>
    <property type="match status" value="1"/>
</dbReference>
<comment type="catalytic activity">
    <reaction evidence="2">
        <text>2 GTP = 3',3'-c-di-GMP + 2 diphosphate</text>
        <dbReference type="Rhea" id="RHEA:24898"/>
        <dbReference type="ChEBI" id="CHEBI:33019"/>
        <dbReference type="ChEBI" id="CHEBI:37565"/>
        <dbReference type="ChEBI" id="CHEBI:58805"/>
        <dbReference type="EC" id="2.7.7.65"/>
    </reaction>
</comment>
<dbReference type="InterPro" id="IPR029787">
    <property type="entry name" value="Nucleotide_cyclase"/>
</dbReference>
<organism evidence="4 5">
    <name type="scientific">Paramagnetospirillum marisnigri</name>
    <dbReference type="NCBI Taxonomy" id="1285242"/>
    <lineage>
        <taxon>Bacteria</taxon>
        <taxon>Pseudomonadati</taxon>
        <taxon>Pseudomonadota</taxon>
        <taxon>Alphaproteobacteria</taxon>
        <taxon>Rhodospirillales</taxon>
        <taxon>Magnetospirillaceae</taxon>
        <taxon>Paramagnetospirillum</taxon>
    </lineage>
</organism>
<dbReference type="GO" id="GO:0052621">
    <property type="term" value="F:diguanylate cyclase activity"/>
    <property type="evidence" value="ECO:0007669"/>
    <property type="project" value="UniProtKB-EC"/>
</dbReference>
<dbReference type="FunFam" id="3.30.70.270:FF:000001">
    <property type="entry name" value="Diguanylate cyclase domain protein"/>
    <property type="match status" value="1"/>
</dbReference>